<dbReference type="OrthoDB" id="5839090at2759"/>
<dbReference type="Proteomes" id="UP000332933">
    <property type="component" value="Unassembled WGS sequence"/>
</dbReference>
<dbReference type="InterPro" id="IPR013780">
    <property type="entry name" value="Glyco_hydro_b"/>
</dbReference>
<feature type="domain" description="Glycosyl hydrolase family 31 C-terminal" evidence="1">
    <location>
        <begin position="3"/>
        <end position="86"/>
    </location>
</feature>
<proteinExistence type="predicted"/>
<dbReference type="Gene3D" id="2.60.40.1180">
    <property type="entry name" value="Golgi alpha-mannosidase II"/>
    <property type="match status" value="2"/>
</dbReference>
<reference evidence="2" key="2">
    <citation type="submission" date="2019-06" db="EMBL/GenBank/DDBJ databases">
        <title>Genomics analysis of Aphanomyces spp. identifies a new class of oomycete effector associated with host adaptation.</title>
        <authorList>
            <person name="Gaulin E."/>
        </authorList>
    </citation>
    <scope>NUCLEOTIDE SEQUENCE</scope>
    <source>
        <strain evidence="2">CBS 578.67</strain>
    </source>
</reference>
<organism evidence="3 4">
    <name type="scientific">Aphanomyces stellatus</name>
    <dbReference type="NCBI Taxonomy" id="120398"/>
    <lineage>
        <taxon>Eukaryota</taxon>
        <taxon>Sar</taxon>
        <taxon>Stramenopiles</taxon>
        <taxon>Oomycota</taxon>
        <taxon>Saprolegniomycetes</taxon>
        <taxon>Saprolegniales</taxon>
        <taxon>Verrucalvaceae</taxon>
        <taxon>Aphanomyces</taxon>
    </lineage>
</organism>
<accession>A0A485LCP3</accession>
<protein>
    <submittedName>
        <fullName evidence="3">Aste57867_19491 protein</fullName>
    </submittedName>
</protein>
<dbReference type="EMBL" id="CAADRA010006552">
    <property type="protein sequence ID" value="VFT96202.1"/>
    <property type="molecule type" value="Genomic_DNA"/>
</dbReference>
<name>A0A485LCP3_9STRA</name>
<sequence>MAVRSLAFEFPGDAATAAIDTQYLVGKALLVSPVLAPGATSVSAYFPSGAAWYDLATGAQVQSGGQVTLAAPLDTVPIHVRGGSIVTMQSAAMTTTSARKTPFSLLVAFQGTDVAQDDLYLDSGDSINPVEAGAFTLMQFQAKQSSGSIVLSATVASAGYTGPETQLPLTTVQVFGVQGFSAGCSVSVSAAKCVYNKETKSITVTGLSQPINAAFTLTIASSA</sequence>
<dbReference type="InterPro" id="IPR048395">
    <property type="entry name" value="Glyco_hydro_31_C"/>
</dbReference>
<dbReference type="SUPFAM" id="SSF51011">
    <property type="entry name" value="Glycosyl hydrolase domain"/>
    <property type="match status" value="1"/>
</dbReference>
<dbReference type="PANTHER" id="PTHR22762:SF133">
    <property type="entry name" value="P-TYPE DOMAIN-CONTAINING PROTEIN"/>
    <property type="match status" value="1"/>
</dbReference>
<evidence type="ECO:0000313" key="3">
    <source>
        <dbReference type="EMBL" id="VFT96202.1"/>
    </source>
</evidence>
<dbReference type="PANTHER" id="PTHR22762">
    <property type="entry name" value="ALPHA-GLUCOSIDASE"/>
    <property type="match status" value="1"/>
</dbReference>
<gene>
    <name evidence="3" type="primary">Aste57867_19491</name>
    <name evidence="2" type="ORF">As57867_019427</name>
    <name evidence="3" type="ORF">ASTE57867_19491</name>
</gene>
<dbReference type="EMBL" id="VJMH01006531">
    <property type="protein sequence ID" value="KAF0689015.1"/>
    <property type="molecule type" value="Genomic_DNA"/>
</dbReference>
<dbReference type="AlphaFoldDB" id="A0A485LCP3"/>
<evidence type="ECO:0000259" key="1">
    <source>
        <dbReference type="Pfam" id="PF21365"/>
    </source>
</evidence>
<evidence type="ECO:0000313" key="4">
    <source>
        <dbReference type="Proteomes" id="UP000332933"/>
    </source>
</evidence>
<reference evidence="3 4" key="1">
    <citation type="submission" date="2019-03" db="EMBL/GenBank/DDBJ databases">
        <authorList>
            <person name="Gaulin E."/>
            <person name="Dumas B."/>
        </authorList>
    </citation>
    <scope>NUCLEOTIDE SEQUENCE [LARGE SCALE GENOMIC DNA]</scope>
    <source>
        <strain evidence="3">CBS 568.67</strain>
    </source>
</reference>
<dbReference type="Pfam" id="PF21365">
    <property type="entry name" value="Glyco_hydro_31_3rd"/>
    <property type="match status" value="1"/>
</dbReference>
<keyword evidence="4" id="KW-1185">Reference proteome</keyword>
<evidence type="ECO:0000313" key="2">
    <source>
        <dbReference type="EMBL" id="KAF0689015.1"/>
    </source>
</evidence>
<dbReference type="GO" id="GO:0004553">
    <property type="term" value="F:hydrolase activity, hydrolyzing O-glycosyl compounds"/>
    <property type="evidence" value="ECO:0007669"/>
    <property type="project" value="TreeGrafter"/>
</dbReference>